<evidence type="ECO:0000256" key="5">
    <source>
        <dbReference type="ARBA" id="ARBA00023136"/>
    </source>
</evidence>
<dbReference type="Proteomes" id="UP000663828">
    <property type="component" value="Unassembled WGS sequence"/>
</dbReference>
<dbReference type="SMART" id="SM00181">
    <property type="entry name" value="EGF"/>
    <property type="match status" value="4"/>
</dbReference>
<dbReference type="Gene3D" id="2.10.25.10">
    <property type="entry name" value="Laminin"/>
    <property type="match status" value="2"/>
</dbReference>
<evidence type="ECO:0000259" key="11">
    <source>
        <dbReference type="PROSITE" id="PS50262"/>
    </source>
</evidence>
<dbReference type="Pfam" id="PF00001">
    <property type="entry name" value="7tm_1"/>
    <property type="match status" value="1"/>
</dbReference>
<dbReference type="SUPFAM" id="SSF57424">
    <property type="entry name" value="LDL receptor-like module"/>
    <property type="match status" value="1"/>
</dbReference>
<feature type="transmembrane region" description="Helical" evidence="9">
    <location>
        <begin position="1205"/>
        <end position="1232"/>
    </location>
</feature>
<feature type="transmembrane region" description="Helical" evidence="9">
    <location>
        <begin position="1329"/>
        <end position="1346"/>
    </location>
</feature>
<feature type="disulfide bond" evidence="8">
    <location>
        <begin position="185"/>
        <end position="197"/>
    </location>
</feature>
<dbReference type="CDD" id="cd00637">
    <property type="entry name" value="7tm_classA_rhodopsin-like"/>
    <property type="match status" value="1"/>
</dbReference>
<dbReference type="InterPro" id="IPR017452">
    <property type="entry name" value="GPCR_Rhodpsn_7TM"/>
</dbReference>
<keyword evidence="5 9" id="KW-0472">Membrane</keyword>
<evidence type="ECO:0000256" key="7">
    <source>
        <dbReference type="PROSITE-ProRule" id="PRU00076"/>
    </source>
</evidence>
<feature type="disulfide bond" evidence="7">
    <location>
        <begin position="877"/>
        <end position="894"/>
    </location>
</feature>
<keyword evidence="2 9" id="KW-0812">Transmembrane</keyword>
<dbReference type="PROSITE" id="PS50262">
    <property type="entry name" value="G_PROTEIN_RECEP_F1_2"/>
    <property type="match status" value="1"/>
</dbReference>
<keyword evidence="3" id="KW-0677">Repeat</keyword>
<dbReference type="GO" id="GO:0005886">
    <property type="term" value="C:plasma membrane"/>
    <property type="evidence" value="ECO:0007669"/>
    <property type="project" value="TreeGrafter"/>
</dbReference>
<evidence type="ECO:0000313" key="14">
    <source>
        <dbReference type="Proteomes" id="UP000663828"/>
    </source>
</evidence>
<feature type="transmembrane region" description="Helical" evidence="9">
    <location>
        <begin position="1244"/>
        <end position="1270"/>
    </location>
</feature>
<comment type="caution">
    <text evidence="7">Lacks conserved residue(s) required for the propagation of feature annotation.</text>
</comment>
<feature type="disulfide bond" evidence="8">
    <location>
        <begin position="162"/>
        <end position="177"/>
    </location>
</feature>
<dbReference type="SUPFAM" id="SSF57196">
    <property type="entry name" value="EGF/Laminin"/>
    <property type="match status" value="1"/>
</dbReference>
<evidence type="ECO:0000256" key="8">
    <source>
        <dbReference type="PROSITE-ProRule" id="PRU00124"/>
    </source>
</evidence>
<dbReference type="PROSITE" id="PS50026">
    <property type="entry name" value="EGF_3"/>
    <property type="match status" value="2"/>
</dbReference>
<dbReference type="PANTHER" id="PTHR24270:SF63">
    <property type="entry name" value="TERRIBLY REDUCED OPTIC LOBES, ISOFORM B"/>
    <property type="match status" value="1"/>
</dbReference>
<feature type="domain" description="G-protein coupled receptors family 1 profile" evidence="11">
    <location>
        <begin position="1224"/>
        <end position="1493"/>
    </location>
</feature>
<evidence type="ECO:0000256" key="4">
    <source>
        <dbReference type="ARBA" id="ARBA00022989"/>
    </source>
</evidence>
<organism evidence="13 14">
    <name type="scientific">Adineta ricciae</name>
    <name type="common">Rotifer</name>
    <dbReference type="NCBI Taxonomy" id="249248"/>
    <lineage>
        <taxon>Eukaryota</taxon>
        <taxon>Metazoa</taxon>
        <taxon>Spiralia</taxon>
        <taxon>Gnathifera</taxon>
        <taxon>Rotifera</taxon>
        <taxon>Eurotatoria</taxon>
        <taxon>Bdelloidea</taxon>
        <taxon>Adinetida</taxon>
        <taxon>Adinetidae</taxon>
        <taxon>Adineta</taxon>
    </lineage>
</organism>
<dbReference type="InterPro" id="IPR000742">
    <property type="entry name" value="EGF"/>
</dbReference>
<evidence type="ECO:0000256" key="3">
    <source>
        <dbReference type="ARBA" id="ARBA00022737"/>
    </source>
</evidence>
<keyword evidence="14" id="KW-1185">Reference proteome</keyword>
<proteinExistence type="predicted"/>
<feature type="disulfide bond" evidence="7">
    <location>
        <begin position="896"/>
        <end position="905"/>
    </location>
</feature>
<dbReference type="GO" id="GO:0016192">
    <property type="term" value="P:vesicle-mediated transport"/>
    <property type="evidence" value="ECO:0007669"/>
    <property type="project" value="UniProtKB-ARBA"/>
</dbReference>
<reference evidence="13" key="1">
    <citation type="submission" date="2021-02" db="EMBL/GenBank/DDBJ databases">
        <authorList>
            <person name="Nowell W R."/>
        </authorList>
    </citation>
    <scope>NUCLEOTIDE SEQUENCE</scope>
</reference>
<dbReference type="InterPro" id="IPR050685">
    <property type="entry name" value="LDLR"/>
</dbReference>
<evidence type="ECO:0000313" key="12">
    <source>
        <dbReference type="EMBL" id="CAF1445939.1"/>
    </source>
</evidence>
<feature type="transmembrane region" description="Helical" evidence="9">
    <location>
        <begin position="1461"/>
        <end position="1482"/>
    </location>
</feature>
<evidence type="ECO:0000313" key="13">
    <source>
        <dbReference type="EMBL" id="CAF1576816.1"/>
    </source>
</evidence>
<dbReference type="Gene3D" id="4.10.400.10">
    <property type="entry name" value="Low-density Lipoprotein Receptor"/>
    <property type="match status" value="2"/>
</dbReference>
<dbReference type="PRINTS" id="PR00261">
    <property type="entry name" value="LDLRECEPTOR"/>
</dbReference>
<feature type="disulfide bond" evidence="7">
    <location>
        <begin position="972"/>
        <end position="981"/>
    </location>
</feature>
<feature type="transmembrane region" description="Helical" evidence="9">
    <location>
        <begin position="1429"/>
        <end position="1449"/>
    </location>
</feature>
<accession>A0A815Z1J5</accession>
<dbReference type="PANTHER" id="PTHR24270">
    <property type="entry name" value="LOW-DENSITY LIPOPROTEIN RECEPTOR-RELATED"/>
    <property type="match status" value="1"/>
</dbReference>
<sequence>MYNTDDNRYTDRYCLMYHVERIQAKQIIAFCLRTNSSLKLSPYNNTIDHSYTFAQLRQNNISSEMLLSWSATIDLAERYDMFLNKISSPSKEEPLFYNCSKGWFGSSCRFSFDLDGDLSWGHLILLNSGRATIKDLDEPTFTCYTHLQCKTSWLCLDWRNICDRAMDCDDGSDEIHCWQLEMNECEENEYRCHNGQCIPEEFFNDDASDPDCADTTDEPKFTSGICDVYLHFGCEETSCIPGSMMFFPCGDGQCAHNVLQCANGRDYPRLNDLCSIYIICSWNLDEDANNTRCLYAGVDFTHLTNDDCPPLYSFLDRPILFQHVYIMLANSGERGTRPRLELICYDERLCGHFQLPIERFNGSTCLRVEQLRIDPNRLDLALPSLRRFFSECAVMPNESSMCNETAMYRCLNSTKCISKHRLVDGICDCPGNDDEMYEHSCSLNDARHRFSCVDNNKTKCHVPFDPTDVDFGVDRTCKRKMSEYYEPPTEVTQDQLTFQIMCDGTPELNPIVVDGREETDETGCEFWPCNNVYTRCDGWWMCANGADEVNCPDSICPGLQHACVFPNNTTRIGCLPLSRAGDGTVDCLGGSDEQKDCFTSDGWSHAYRFDFRCLNSTECIDAIHFCNTARKCPLGDDENFCASTVPGVDYSSTLCKLDASKRNDVENFFCAWTRTRPRIPQFNFRLENATTHRLSLTNFEVPSAPRNEEFSLSTKIVKHRHCHRGLRIRIRMDNGSDDDACLCSPSYYGDRCQYQNQRVSLTIQIRVASDWQSVFTFTVKLIDDNDGTIESHDFIDYLPIRDCNDKVNLNLLFASRPKSSLKNYSVRIDGFNRMTMTHRASWIFPLRFAFLPVYRLAALLKVPVIQIFALQPCEPSCEHGQCLIYANSPSVSFCQCHPGWSGVRCDTKSQCDCASDSLCVGDSICVCPPNRFGPHCFLTQSLCETRSCRNGGQCVLNDVRYRRDSKKVTCVCPDGFFGEFCEHQQMRLDVSFHRKIAIPSSLFVHFINVRDELDKQRTTTLRKVPFDSDMVAVYNSEMFYLAIAQLSQQYYLLLLQSDPAPFVHRSVMILPDLRCPPIDELFNTTIVNQHIIKRIKLYHLPCLQQSALHCFHDSEHFCICEPSGRANCIKFDYNMTYDCRGHSPCENAGQCLQNGPLCPMSSFCVCQDCYVGSRCHLPTHGFSLSLDLIFGYQIRPHVKLDNQKYIVKLTIVLTTLMFAVGFLSSVFSMITVRTKTASSTGCGLYLFASSVISLIMINVLIIKFAILIASQIGTLRNRTSLSGQCRCLDFLLRVLLSCSDWLSACVAIERAVTIVQGVAFDKAKSKRTAKWVILLVMLFTVGTHIHDPLHRGLVDDEEESRTFCIAQYTPSIQVFDRVVNALHFFVPLAVNCFCALIVIIAAARRRSKVDKKQSNKEILREQIKQHKHLLISPTILAILAVPRLIISFLSECMKSPRNARLYVIGYFISFAPPMSIFVVFIVPSQSYMNDFIEAIQRWRTRIARTSVFAAFMRAK</sequence>
<feature type="domain" description="EGF-like" evidence="10">
    <location>
        <begin position="939"/>
        <end position="982"/>
    </location>
</feature>
<comment type="subcellular location">
    <subcellularLocation>
        <location evidence="1">Membrane</location>
        <topology evidence="1">Single-pass membrane protein</topology>
    </subcellularLocation>
</comment>
<dbReference type="InterPro" id="IPR002172">
    <property type="entry name" value="LDrepeatLR_classA_rpt"/>
</dbReference>
<feature type="domain" description="EGF-like" evidence="10">
    <location>
        <begin position="869"/>
        <end position="906"/>
    </location>
</feature>
<evidence type="ECO:0000259" key="10">
    <source>
        <dbReference type="PROSITE" id="PS50026"/>
    </source>
</evidence>
<feature type="transmembrane region" description="Helical" evidence="9">
    <location>
        <begin position="1384"/>
        <end position="1403"/>
    </location>
</feature>
<keyword evidence="6 7" id="KW-1015">Disulfide bond</keyword>
<dbReference type="Proteomes" id="UP000663852">
    <property type="component" value="Unassembled WGS sequence"/>
</dbReference>
<name>A0A815Z1J5_ADIRI</name>
<feature type="disulfide bond" evidence="8">
    <location>
        <begin position="143"/>
        <end position="155"/>
    </location>
</feature>
<comment type="caution">
    <text evidence="13">The sequence shown here is derived from an EMBL/GenBank/DDBJ whole genome shotgun (WGS) entry which is preliminary data.</text>
</comment>
<evidence type="ECO:0000256" key="6">
    <source>
        <dbReference type="ARBA" id="ARBA00023157"/>
    </source>
</evidence>
<evidence type="ECO:0000256" key="2">
    <source>
        <dbReference type="ARBA" id="ARBA00022692"/>
    </source>
</evidence>
<dbReference type="EMBL" id="CAJNOR010005813">
    <property type="protein sequence ID" value="CAF1576816.1"/>
    <property type="molecule type" value="Genomic_DNA"/>
</dbReference>
<dbReference type="SUPFAM" id="SSF81321">
    <property type="entry name" value="Family A G protein-coupled receptor-like"/>
    <property type="match status" value="1"/>
</dbReference>
<dbReference type="PROSITE" id="PS00022">
    <property type="entry name" value="EGF_1"/>
    <property type="match status" value="3"/>
</dbReference>
<dbReference type="Gene3D" id="1.20.1070.10">
    <property type="entry name" value="Rhodopsin 7-helix transmembrane proteins"/>
    <property type="match status" value="1"/>
</dbReference>
<dbReference type="GO" id="GO:0004930">
    <property type="term" value="F:G protein-coupled receptor activity"/>
    <property type="evidence" value="ECO:0007669"/>
    <property type="project" value="InterPro"/>
</dbReference>
<dbReference type="EMBL" id="CAJNOJ010000430">
    <property type="protein sequence ID" value="CAF1445939.1"/>
    <property type="molecule type" value="Genomic_DNA"/>
</dbReference>
<dbReference type="PROSITE" id="PS50068">
    <property type="entry name" value="LDLRA_2"/>
    <property type="match status" value="3"/>
</dbReference>
<keyword evidence="4 9" id="KW-1133">Transmembrane helix</keyword>
<dbReference type="CDD" id="cd00112">
    <property type="entry name" value="LDLa"/>
    <property type="match status" value="2"/>
</dbReference>
<evidence type="ECO:0000256" key="9">
    <source>
        <dbReference type="SAM" id="Phobius"/>
    </source>
</evidence>
<dbReference type="SMART" id="SM00192">
    <property type="entry name" value="LDLa"/>
    <property type="match status" value="6"/>
</dbReference>
<evidence type="ECO:0000256" key="1">
    <source>
        <dbReference type="ARBA" id="ARBA00004167"/>
    </source>
</evidence>
<gene>
    <name evidence="12" type="ORF">EDS130_LOCUS39206</name>
    <name evidence="13" type="ORF">XAT740_LOCUS45049</name>
</gene>
<keyword evidence="7" id="KW-0245">EGF-like domain</keyword>
<dbReference type="PROSITE" id="PS01186">
    <property type="entry name" value="EGF_2"/>
    <property type="match status" value="2"/>
</dbReference>
<dbReference type="InterPro" id="IPR036055">
    <property type="entry name" value="LDL_receptor-like_sf"/>
</dbReference>
<protein>
    <submittedName>
        <fullName evidence="13">Uncharacterized protein</fullName>
    </submittedName>
</protein>
<dbReference type="InterPro" id="IPR000276">
    <property type="entry name" value="GPCR_Rhodpsn"/>
</dbReference>